<dbReference type="PIRSF" id="PIRSF006487">
    <property type="entry name" value="GcvT"/>
    <property type="match status" value="1"/>
</dbReference>
<dbReference type="STRING" id="44316.ENSEGOP00005012790"/>
<evidence type="ECO:0000313" key="17">
    <source>
        <dbReference type="EMBL" id="RLV94448.1"/>
    </source>
</evidence>
<evidence type="ECO:0000256" key="14">
    <source>
        <dbReference type="SAM" id="MobiDB-lite"/>
    </source>
</evidence>
<comment type="function">
    <text evidence="1">The glycine cleavage system catalyzes the degradation of glycine.</text>
</comment>
<evidence type="ECO:0000256" key="9">
    <source>
        <dbReference type="ARBA" id="ARBA00022946"/>
    </source>
</evidence>
<feature type="domain" description="Aminomethyltransferase C-terminal" evidence="16">
    <location>
        <begin position="349"/>
        <end position="426"/>
    </location>
</feature>
<dbReference type="Gene3D" id="3.30.1360.120">
    <property type="entry name" value="Probable tRNA modification gtpase trme, domain 1"/>
    <property type="match status" value="2"/>
</dbReference>
<keyword evidence="10" id="KW-0496">Mitochondrion</keyword>
<dbReference type="OrthoDB" id="10263536at2759"/>
<evidence type="ECO:0000313" key="18">
    <source>
        <dbReference type="Proteomes" id="UP000276834"/>
    </source>
</evidence>
<dbReference type="PANTHER" id="PTHR43757:SF16">
    <property type="entry name" value="AMINOMETHYLTRANSFERASE, MITOCHONDRIAL"/>
    <property type="match status" value="1"/>
</dbReference>
<dbReference type="GO" id="GO:0004047">
    <property type="term" value="F:aminomethyltransferase activity"/>
    <property type="evidence" value="ECO:0007669"/>
    <property type="project" value="UniProtKB-EC"/>
</dbReference>
<dbReference type="GO" id="GO:0006546">
    <property type="term" value="P:glycine catabolic process"/>
    <property type="evidence" value="ECO:0007669"/>
    <property type="project" value="UniProtKB-ARBA"/>
</dbReference>
<keyword evidence="8" id="KW-0808">Transferase</keyword>
<dbReference type="InterPro" id="IPR029043">
    <property type="entry name" value="GcvT/YgfZ_C"/>
</dbReference>
<dbReference type="AlphaFoldDB" id="A0A3L8S1X1"/>
<feature type="domain" description="GCVT N-terminal" evidence="15">
    <location>
        <begin position="215"/>
        <end position="324"/>
    </location>
</feature>
<comment type="catalytic activity">
    <reaction evidence="12">
        <text>N(6)-[(R)-S(8)-aminomethyldihydrolipoyl]-L-lysyl-[protein] + (6S)-5,6,7,8-tetrahydrofolate = N(6)-[(R)-dihydrolipoyl]-L-lysyl-[protein] + (6R)-5,10-methylene-5,6,7,8-tetrahydrofolate + NH4(+)</text>
        <dbReference type="Rhea" id="RHEA:16945"/>
        <dbReference type="Rhea" id="RHEA-COMP:10475"/>
        <dbReference type="Rhea" id="RHEA-COMP:10492"/>
        <dbReference type="ChEBI" id="CHEBI:15636"/>
        <dbReference type="ChEBI" id="CHEBI:28938"/>
        <dbReference type="ChEBI" id="CHEBI:57453"/>
        <dbReference type="ChEBI" id="CHEBI:83100"/>
        <dbReference type="ChEBI" id="CHEBI:83143"/>
        <dbReference type="EC" id="2.1.2.10"/>
    </reaction>
</comment>
<dbReference type="Proteomes" id="UP000276834">
    <property type="component" value="Unassembled WGS sequence"/>
</dbReference>
<dbReference type="Pfam" id="PF08669">
    <property type="entry name" value="GCV_T_C"/>
    <property type="match status" value="1"/>
</dbReference>
<reference evidence="17 18" key="1">
    <citation type="journal article" date="2018" name="Proc. R. Soc. B">
        <title>A non-coding region near Follistatin controls head colour polymorphism in the Gouldian finch.</title>
        <authorList>
            <person name="Toomey M.B."/>
            <person name="Marques C.I."/>
            <person name="Andrade P."/>
            <person name="Araujo P.M."/>
            <person name="Sabatino S."/>
            <person name="Gazda M.A."/>
            <person name="Afonso S."/>
            <person name="Lopes R.J."/>
            <person name="Corbo J.C."/>
            <person name="Carneiro M."/>
        </authorList>
    </citation>
    <scope>NUCLEOTIDE SEQUENCE [LARGE SCALE GENOMIC DNA]</scope>
    <source>
        <strain evidence="17">Red01</strain>
        <tissue evidence="17">Muscle</tissue>
    </source>
</reference>
<name>A0A3L8S1X1_CHLGU</name>
<evidence type="ECO:0000259" key="15">
    <source>
        <dbReference type="Pfam" id="PF01571"/>
    </source>
</evidence>
<evidence type="ECO:0000256" key="11">
    <source>
        <dbReference type="ARBA" id="ARBA00031395"/>
    </source>
</evidence>
<evidence type="ECO:0000259" key="16">
    <source>
        <dbReference type="Pfam" id="PF08669"/>
    </source>
</evidence>
<proteinExistence type="inferred from homology"/>
<gene>
    <name evidence="17" type="ORF">DV515_00013141</name>
</gene>
<evidence type="ECO:0000256" key="10">
    <source>
        <dbReference type="ARBA" id="ARBA00023128"/>
    </source>
</evidence>
<dbReference type="EC" id="2.1.2.10" evidence="5"/>
<dbReference type="FunFam" id="2.40.30.110:FF:000002">
    <property type="entry name" value="Aminomethyltransferase"/>
    <property type="match status" value="1"/>
</dbReference>
<evidence type="ECO:0000256" key="12">
    <source>
        <dbReference type="ARBA" id="ARBA00047665"/>
    </source>
</evidence>
<accession>A0A3L8S1X1</accession>
<dbReference type="GO" id="GO:0008483">
    <property type="term" value="F:transaminase activity"/>
    <property type="evidence" value="ECO:0007669"/>
    <property type="project" value="UniProtKB-KW"/>
</dbReference>
<keyword evidence="9" id="KW-0809">Transit peptide</keyword>
<sequence length="434" mass="46419">MLRAGCRAALPRRSPGSAPRSGAGGTGAGEEGLKQTPLDALHRARGGRMVPFAGWTLPLHYGQGHLQSHLHTRRHCSLFDVSHMLQTLVYGRDRIRFMESLVVGDIAELKPGQGTLTLLTNEKGGIMDDLIVTNTSEDHLYVVSNAACADKDLAILRGEVAVATCGAGTGLAAVLAALCHPGRTERRSCRPPAVTYTWRCQTMRCWLCKPPASPGPSMARVLQAGLSDDLAKLSFMNSITTTVFGVPGCRVTRCGYTGEDGVEISVPAARAVELAEQLLGLPDVWLAGLAARDSLRLEAGLCLYGNDIDETVTPAEAGLMWTLGKRRRVAMDFPGAAVIMAQVKEKPRRRRVGLTSVGPAIRPHMAILGPEGRPVGTVTSGCPSPCLGKNIAMGYVEAAHSRAGTELTVEVRKKQHPAVITKMPFVPTQYYMAK</sequence>
<dbReference type="Gene3D" id="4.10.1250.10">
    <property type="entry name" value="Aminomethyltransferase fragment"/>
    <property type="match status" value="1"/>
</dbReference>
<dbReference type="InterPro" id="IPR028896">
    <property type="entry name" value="GcvT/YgfZ/DmdA"/>
</dbReference>
<keyword evidence="7" id="KW-0032">Aminotransferase</keyword>
<evidence type="ECO:0000256" key="3">
    <source>
        <dbReference type="ARBA" id="ARBA00008609"/>
    </source>
</evidence>
<dbReference type="FunFam" id="3.30.1360.120:FF:000014">
    <property type="entry name" value="Aminomethyltransferase"/>
    <property type="match status" value="1"/>
</dbReference>
<dbReference type="Pfam" id="PF01571">
    <property type="entry name" value="GCV_T"/>
    <property type="match status" value="2"/>
</dbReference>
<evidence type="ECO:0000256" key="8">
    <source>
        <dbReference type="ARBA" id="ARBA00022679"/>
    </source>
</evidence>
<dbReference type="Gene3D" id="2.40.30.110">
    <property type="entry name" value="Aminomethyltransferase beta-barrel domains"/>
    <property type="match status" value="1"/>
</dbReference>
<organism evidence="17 18">
    <name type="scientific">Chloebia gouldiae</name>
    <name type="common">Gouldian finch</name>
    <name type="synonym">Erythrura gouldiae</name>
    <dbReference type="NCBI Taxonomy" id="44316"/>
    <lineage>
        <taxon>Eukaryota</taxon>
        <taxon>Metazoa</taxon>
        <taxon>Chordata</taxon>
        <taxon>Craniata</taxon>
        <taxon>Vertebrata</taxon>
        <taxon>Euteleostomi</taxon>
        <taxon>Archelosauria</taxon>
        <taxon>Archosauria</taxon>
        <taxon>Dinosauria</taxon>
        <taxon>Saurischia</taxon>
        <taxon>Theropoda</taxon>
        <taxon>Coelurosauria</taxon>
        <taxon>Aves</taxon>
        <taxon>Neognathae</taxon>
        <taxon>Neoaves</taxon>
        <taxon>Telluraves</taxon>
        <taxon>Australaves</taxon>
        <taxon>Passeriformes</taxon>
        <taxon>Passeroidea</taxon>
        <taxon>Passeridae</taxon>
        <taxon>Chloebia</taxon>
    </lineage>
</organism>
<dbReference type="SUPFAM" id="SSF103025">
    <property type="entry name" value="Folate-binding domain"/>
    <property type="match status" value="1"/>
</dbReference>
<dbReference type="EMBL" id="QUSF01000084">
    <property type="protein sequence ID" value="RLV94448.1"/>
    <property type="molecule type" value="Genomic_DNA"/>
</dbReference>
<evidence type="ECO:0000256" key="4">
    <source>
        <dbReference type="ARBA" id="ARBA00011690"/>
    </source>
</evidence>
<evidence type="ECO:0000256" key="6">
    <source>
        <dbReference type="ARBA" id="ARBA00015825"/>
    </source>
</evidence>
<evidence type="ECO:0000256" key="13">
    <source>
        <dbReference type="PIRSR" id="PIRSR006487-1"/>
    </source>
</evidence>
<evidence type="ECO:0000256" key="7">
    <source>
        <dbReference type="ARBA" id="ARBA00022576"/>
    </source>
</evidence>
<comment type="subunit">
    <text evidence="4">The glycine cleavage system is composed of four proteins: P, T, L and H.</text>
</comment>
<dbReference type="InterPro" id="IPR013977">
    <property type="entry name" value="GcvT_C"/>
</dbReference>
<evidence type="ECO:0000256" key="2">
    <source>
        <dbReference type="ARBA" id="ARBA00004173"/>
    </source>
</evidence>
<evidence type="ECO:0000256" key="1">
    <source>
        <dbReference type="ARBA" id="ARBA00003631"/>
    </source>
</evidence>
<protein>
    <recommendedName>
        <fullName evidence="6">Aminomethyltransferase, mitochondrial</fullName>
        <ecNumber evidence="5">2.1.2.10</ecNumber>
    </recommendedName>
    <alternativeName>
        <fullName evidence="11">Glycine cleavage system T protein</fullName>
    </alternativeName>
</protein>
<feature type="region of interest" description="Disordered" evidence="14">
    <location>
        <begin position="1"/>
        <end position="35"/>
    </location>
</feature>
<dbReference type="SUPFAM" id="SSF101790">
    <property type="entry name" value="Aminomethyltransferase beta-barrel domain"/>
    <property type="match status" value="1"/>
</dbReference>
<dbReference type="GO" id="GO:0005739">
    <property type="term" value="C:mitochondrion"/>
    <property type="evidence" value="ECO:0007669"/>
    <property type="project" value="UniProtKB-SubCell"/>
</dbReference>
<dbReference type="InterPro" id="IPR006222">
    <property type="entry name" value="GCVT_N"/>
</dbReference>
<evidence type="ECO:0000256" key="5">
    <source>
        <dbReference type="ARBA" id="ARBA00012616"/>
    </source>
</evidence>
<feature type="compositionally biased region" description="Low complexity" evidence="14">
    <location>
        <begin position="11"/>
        <end position="21"/>
    </location>
</feature>
<comment type="subcellular location">
    <subcellularLocation>
        <location evidence="2">Mitochondrion</location>
    </subcellularLocation>
</comment>
<keyword evidence="18" id="KW-1185">Reference proteome</keyword>
<dbReference type="PANTHER" id="PTHR43757">
    <property type="entry name" value="AMINOMETHYLTRANSFERASE"/>
    <property type="match status" value="1"/>
</dbReference>
<dbReference type="InterPro" id="IPR027266">
    <property type="entry name" value="TrmE/GcvT-like"/>
</dbReference>
<comment type="similarity">
    <text evidence="3">Belongs to the GcvT family.</text>
</comment>
<feature type="domain" description="GCVT N-terminal" evidence="15">
    <location>
        <begin position="40"/>
        <end position="161"/>
    </location>
</feature>
<dbReference type="FunFam" id="3.30.70.1400:FF:000001">
    <property type="entry name" value="Aminomethyltransferase"/>
    <property type="match status" value="1"/>
</dbReference>
<comment type="caution">
    <text evidence="17">The sequence shown here is derived from an EMBL/GenBank/DDBJ whole genome shotgun (WGS) entry which is preliminary data.</text>
</comment>
<dbReference type="FunFam" id="4.10.1250.10:FF:000002">
    <property type="entry name" value="Aminomethyltransferase"/>
    <property type="match status" value="1"/>
</dbReference>
<feature type="binding site" evidence="13">
    <location>
        <position position="263"/>
    </location>
    <ligand>
        <name>substrate</name>
    </ligand>
</feature>